<reference evidence="1" key="2">
    <citation type="submission" date="2025-09" db="UniProtKB">
        <authorList>
            <consortium name="EnsemblPlants"/>
        </authorList>
    </citation>
    <scope>IDENTIFICATION</scope>
</reference>
<proteinExistence type="predicted"/>
<evidence type="ECO:0000313" key="2">
    <source>
        <dbReference type="Proteomes" id="UP001732700"/>
    </source>
</evidence>
<sequence length="315" mass="34408">MNVALSTAQWVVGKALAPIADGLLEAWAASKNLGANIEALNTELLYVQATLKNASSRQLDGNPALEELLQKMRDSAQRAEDLLDELDYFRIHDELNRTFDTADENPRGWGHELVQTARHTAKAFAKPHSAATSGNNPVEEDATQRRVLCCPLWRARRRVPCGSSSGSSTNQAGDEACGRTSKFGNLFPCSSLPNVYDGDHNSAKPVLSRSNDEEKHSLQFRRVEVSNSMKQIVDDLRPLRQEVSTILLGCSHSVAPDIAHKRPITTSETIEPKLYGRDITVNSIINDITKGKYCAEDLTVLPIVGVGGITTGTDC</sequence>
<dbReference type="EnsemblPlants" id="AVESA.00010b.r2.1CG0078390.1">
    <property type="protein sequence ID" value="AVESA.00010b.r2.1CG0078390.1.CDS.1"/>
    <property type="gene ID" value="AVESA.00010b.r2.1CG0078390"/>
</dbReference>
<evidence type="ECO:0000313" key="1">
    <source>
        <dbReference type="EnsemblPlants" id="AVESA.00010b.r2.1CG0078390.1.CDS.1"/>
    </source>
</evidence>
<keyword evidence="2" id="KW-1185">Reference proteome</keyword>
<name>A0ACD5TL39_AVESA</name>
<reference evidence="1" key="1">
    <citation type="submission" date="2021-05" db="EMBL/GenBank/DDBJ databases">
        <authorList>
            <person name="Scholz U."/>
            <person name="Mascher M."/>
            <person name="Fiebig A."/>
        </authorList>
    </citation>
    <scope>NUCLEOTIDE SEQUENCE [LARGE SCALE GENOMIC DNA]</scope>
</reference>
<organism evidence="1 2">
    <name type="scientific">Avena sativa</name>
    <name type="common">Oat</name>
    <dbReference type="NCBI Taxonomy" id="4498"/>
    <lineage>
        <taxon>Eukaryota</taxon>
        <taxon>Viridiplantae</taxon>
        <taxon>Streptophyta</taxon>
        <taxon>Embryophyta</taxon>
        <taxon>Tracheophyta</taxon>
        <taxon>Spermatophyta</taxon>
        <taxon>Magnoliopsida</taxon>
        <taxon>Liliopsida</taxon>
        <taxon>Poales</taxon>
        <taxon>Poaceae</taxon>
        <taxon>BOP clade</taxon>
        <taxon>Pooideae</taxon>
        <taxon>Poodae</taxon>
        <taxon>Poeae</taxon>
        <taxon>Poeae Chloroplast Group 1 (Aveneae type)</taxon>
        <taxon>Aveninae</taxon>
        <taxon>Avena</taxon>
    </lineage>
</organism>
<accession>A0ACD5TL39</accession>
<protein>
    <submittedName>
        <fullName evidence="1">Uncharacterized protein</fullName>
    </submittedName>
</protein>
<dbReference type="Proteomes" id="UP001732700">
    <property type="component" value="Chromosome 1C"/>
</dbReference>